<gene>
    <name evidence="1" type="ORF">EVAR_9139_1</name>
</gene>
<dbReference type="AlphaFoldDB" id="A0A4C1TW69"/>
<comment type="caution">
    <text evidence="1">The sequence shown here is derived from an EMBL/GenBank/DDBJ whole genome shotgun (WGS) entry which is preliminary data.</text>
</comment>
<dbReference type="Proteomes" id="UP000299102">
    <property type="component" value="Unassembled WGS sequence"/>
</dbReference>
<organism evidence="1 2">
    <name type="scientific">Eumeta variegata</name>
    <name type="common">Bagworm moth</name>
    <name type="synonym">Eumeta japonica</name>
    <dbReference type="NCBI Taxonomy" id="151549"/>
    <lineage>
        <taxon>Eukaryota</taxon>
        <taxon>Metazoa</taxon>
        <taxon>Ecdysozoa</taxon>
        <taxon>Arthropoda</taxon>
        <taxon>Hexapoda</taxon>
        <taxon>Insecta</taxon>
        <taxon>Pterygota</taxon>
        <taxon>Neoptera</taxon>
        <taxon>Endopterygota</taxon>
        <taxon>Lepidoptera</taxon>
        <taxon>Glossata</taxon>
        <taxon>Ditrysia</taxon>
        <taxon>Tineoidea</taxon>
        <taxon>Psychidae</taxon>
        <taxon>Oiketicinae</taxon>
        <taxon>Eumeta</taxon>
    </lineage>
</organism>
<proteinExistence type="predicted"/>
<evidence type="ECO:0000313" key="2">
    <source>
        <dbReference type="Proteomes" id="UP000299102"/>
    </source>
</evidence>
<accession>A0A4C1TW69</accession>
<dbReference type="EMBL" id="BGZK01000095">
    <property type="protein sequence ID" value="GBP18295.1"/>
    <property type="molecule type" value="Genomic_DNA"/>
</dbReference>
<protein>
    <submittedName>
        <fullName evidence="1">Uncharacterized protein</fullName>
    </submittedName>
</protein>
<name>A0A4C1TW69_EUMVA</name>
<reference evidence="1 2" key="1">
    <citation type="journal article" date="2019" name="Commun. Biol.">
        <title>The bagworm genome reveals a unique fibroin gene that provides high tensile strength.</title>
        <authorList>
            <person name="Kono N."/>
            <person name="Nakamura H."/>
            <person name="Ohtoshi R."/>
            <person name="Tomita M."/>
            <person name="Numata K."/>
            <person name="Arakawa K."/>
        </authorList>
    </citation>
    <scope>NUCLEOTIDE SEQUENCE [LARGE SCALE GENOMIC DNA]</scope>
</reference>
<keyword evidence="2" id="KW-1185">Reference proteome</keyword>
<sequence>MRSDGARRLRSLLATSAISLCCTYLRPSAKAPSERSLTPFLKRSRVPYLKRKKRNPYRITLLSVCPSVRPSVKTLFLRNARRRVSGGGTISVSCGAAARRRKTNVLGSRHAAHSMSKHTKRILGYDLLERARH</sequence>
<dbReference type="OrthoDB" id="10053569at2759"/>
<evidence type="ECO:0000313" key="1">
    <source>
        <dbReference type="EMBL" id="GBP18295.1"/>
    </source>
</evidence>